<proteinExistence type="predicted"/>
<gene>
    <name evidence="2" type="ORF">S01H1_53958</name>
</gene>
<organism evidence="2">
    <name type="scientific">marine sediment metagenome</name>
    <dbReference type="NCBI Taxonomy" id="412755"/>
    <lineage>
        <taxon>unclassified sequences</taxon>
        <taxon>metagenomes</taxon>
        <taxon>ecological metagenomes</taxon>
    </lineage>
</organism>
<dbReference type="EMBL" id="BARS01034975">
    <property type="protein sequence ID" value="GAG27435.1"/>
    <property type="molecule type" value="Genomic_DNA"/>
</dbReference>
<keyword evidence="1" id="KW-0812">Transmembrane</keyword>
<comment type="caution">
    <text evidence="2">The sequence shown here is derived from an EMBL/GenBank/DDBJ whole genome shotgun (WGS) entry which is preliminary data.</text>
</comment>
<feature type="transmembrane region" description="Helical" evidence="1">
    <location>
        <begin position="6"/>
        <end position="22"/>
    </location>
</feature>
<dbReference type="AlphaFoldDB" id="X0W9W4"/>
<evidence type="ECO:0000256" key="1">
    <source>
        <dbReference type="SAM" id="Phobius"/>
    </source>
</evidence>
<keyword evidence="1" id="KW-0472">Membrane</keyword>
<name>X0W9W4_9ZZZZ</name>
<evidence type="ECO:0000313" key="2">
    <source>
        <dbReference type="EMBL" id="GAG27435.1"/>
    </source>
</evidence>
<accession>X0W9W4</accession>
<sequence>MFVAWWGAILGTIGTFISLVNLSKGRPRIKVSVKKDMRLAPNTITDNPQEDFVMITANNTGKYPVYLSKAYFICSRRSPKKYILFTGPNNFKTEKLEPGTETS</sequence>
<keyword evidence="1" id="KW-1133">Transmembrane helix</keyword>
<reference evidence="2" key="1">
    <citation type="journal article" date="2014" name="Front. Microbiol.">
        <title>High frequency of phylogenetically diverse reductive dehalogenase-homologous genes in deep subseafloor sedimentary metagenomes.</title>
        <authorList>
            <person name="Kawai M."/>
            <person name="Futagami T."/>
            <person name="Toyoda A."/>
            <person name="Takaki Y."/>
            <person name="Nishi S."/>
            <person name="Hori S."/>
            <person name="Arai W."/>
            <person name="Tsubouchi T."/>
            <person name="Morono Y."/>
            <person name="Uchiyama I."/>
            <person name="Ito T."/>
            <person name="Fujiyama A."/>
            <person name="Inagaki F."/>
            <person name="Takami H."/>
        </authorList>
    </citation>
    <scope>NUCLEOTIDE SEQUENCE</scope>
    <source>
        <strain evidence="2">Expedition CK06-06</strain>
    </source>
</reference>
<protein>
    <submittedName>
        <fullName evidence="2">Uncharacterized protein</fullName>
    </submittedName>
</protein>